<evidence type="ECO:0000259" key="3">
    <source>
        <dbReference type="PROSITE" id="PS01124"/>
    </source>
</evidence>
<dbReference type="GO" id="GO:0043565">
    <property type="term" value="F:sequence-specific DNA binding"/>
    <property type="evidence" value="ECO:0007669"/>
    <property type="project" value="InterPro"/>
</dbReference>
<evidence type="ECO:0000256" key="1">
    <source>
        <dbReference type="ARBA" id="ARBA00023015"/>
    </source>
</evidence>
<dbReference type="EMBL" id="JRLX01000007">
    <property type="protein sequence ID" value="KGO86968.1"/>
    <property type="molecule type" value="Genomic_DNA"/>
</dbReference>
<dbReference type="RefSeq" id="WP_020213151.1">
    <property type="nucleotide sequence ID" value="NZ_JRLX01000007.1"/>
</dbReference>
<evidence type="ECO:0000256" key="2">
    <source>
        <dbReference type="ARBA" id="ARBA00023163"/>
    </source>
</evidence>
<reference evidence="4 5" key="1">
    <citation type="submission" date="2013-09" db="EMBL/GenBank/DDBJ databases">
        <authorList>
            <person name="Zeng Z."/>
            <person name="Chen C."/>
        </authorList>
    </citation>
    <scope>NUCLEOTIDE SEQUENCE [LARGE SCALE GENOMIC DNA]</scope>
    <source>
        <strain evidence="4 5">WB 3.3-2</strain>
    </source>
</reference>
<dbReference type="SUPFAM" id="SSF46689">
    <property type="entry name" value="Homeodomain-like"/>
    <property type="match status" value="2"/>
</dbReference>
<evidence type="ECO:0000313" key="5">
    <source>
        <dbReference type="Proteomes" id="UP000030152"/>
    </source>
</evidence>
<dbReference type="PANTHER" id="PTHR43130">
    <property type="entry name" value="ARAC-FAMILY TRANSCRIPTIONAL REGULATOR"/>
    <property type="match status" value="1"/>
</dbReference>
<dbReference type="PROSITE" id="PS01124">
    <property type="entry name" value="HTH_ARAC_FAMILY_2"/>
    <property type="match status" value="1"/>
</dbReference>
<dbReference type="SMART" id="SM00342">
    <property type="entry name" value="HTH_ARAC"/>
    <property type="match status" value="1"/>
</dbReference>
<keyword evidence="2" id="KW-0804">Transcription</keyword>
<dbReference type="Pfam" id="PF01965">
    <property type="entry name" value="DJ-1_PfpI"/>
    <property type="match status" value="1"/>
</dbReference>
<dbReference type="SUPFAM" id="SSF52317">
    <property type="entry name" value="Class I glutamine amidotransferase-like"/>
    <property type="match status" value="1"/>
</dbReference>
<dbReference type="InterPro" id="IPR018060">
    <property type="entry name" value="HTH_AraC"/>
</dbReference>
<dbReference type="Pfam" id="PF12833">
    <property type="entry name" value="HTH_18"/>
    <property type="match status" value="1"/>
</dbReference>
<sequence length="321" mass="36086">MQIGVILTQGHRLLSAAALLDVFETANRFYEDDNETAPFTISVLYQHNQEKPLFENYNPKILNDDVQYDLLLIPSFNHEAIGEALQQNMSWIPWLQNQYANGAAVASFCTGAFLLAATGLLNNRPATTHINAEGAFAKLFPLVQLQADAVVTAQDRIYTSGGATNTFHLLMLLLEIYCSKQVAVRAAKVFSIDLDRSRQTYFGTFAPAQDHGDTLVKQAQEEIKKNFSRVNTIEELITDVPASRRNLVRRFKQVTGITPIEYLQKTRIEAAKKMLEQSGCSILEVMLESGYNDLKTFRALFKKMVGMTPTMYREKFSGQVV</sequence>
<organism evidence="4 5">
    <name type="scientific">Flavobacterium rivuli WB 3.3-2 = DSM 21788</name>
    <dbReference type="NCBI Taxonomy" id="1121895"/>
    <lineage>
        <taxon>Bacteria</taxon>
        <taxon>Pseudomonadati</taxon>
        <taxon>Bacteroidota</taxon>
        <taxon>Flavobacteriia</taxon>
        <taxon>Flavobacteriales</taxon>
        <taxon>Flavobacteriaceae</taxon>
        <taxon>Flavobacterium</taxon>
    </lineage>
</organism>
<dbReference type="InterPro" id="IPR052158">
    <property type="entry name" value="INH-QAR"/>
</dbReference>
<protein>
    <submittedName>
        <fullName evidence="4">AraC family transcriptional regulator</fullName>
    </submittedName>
</protein>
<feature type="domain" description="HTH araC/xylS-type" evidence="3">
    <location>
        <begin position="217"/>
        <end position="315"/>
    </location>
</feature>
<dbReference type="Gene3D" id="3.40.50.880">
    <property type="match status" value="1"/>
</dbReference>
<proteinExistence type="predicted"/>
<gene>
    <name evidence="4" type="ORF">Q765_08380</name>
</gene>
<dbReference type="PANTHER" id="PTHR43130:SF3">
    <property type="entry name" value="HTH-TYPE TRANSCRIPTIONAL REGULATOR RV1931C"/>
    <property type="match status" value="1"/>
</dbReference>
<evidence type="ECO:0000313" key="4">
    <source>
        <dbReference type="EMBL" id="KGO86968.1"/>
    </source>
</evidence>
<keyword evidence="1" id="KW-0805">Transcription regulation</keyword>
<keyword evidence="5" id="KW-1185">Reference proteome</keyword>
<dbReference type="Gene3D" id="1.10.10.60">
    <property type="entry name" value="Homeodomain-like"/>
    <property type="match status" value="2"/>
</dbReference>
<name>A0A0A2M681_9FLAO</name>
<accession>A0A0A2M681</accession>
<dbReference type="Proteomes" id="UP000030152">
    <property type="component" value="Unassembled WGS sequence"/>
</dbReference>
<dbReference type="GO" id="GO:0003700">
    <property type="term" value="F:DNA-binding transcription factor activity"/>
    <property type="evidence" value="ECO:0007669"/>
    <property type="project" value="InterPro"/>
</dbReference>
<dbReference type="eggNOG" id="COG4977">
    <property type="taxonomic scope" value="Bacteria"/>
</dbReference>
<dbReference type="AlphaFoldDB" id="A0A0A2M681"/>
<dbReference type="InterPro" id="IPR002818">
    <property type="entry name" value="DJ-1/PfpI"/>
</dbReference>
<dbReference type="STRING" id="1121895.GCA_000378485_01992"/>
<dbReference type="InterPro" id="IPR009057">
    <property type="entry name" value="Homeodomain-like_sf"/>
</dbReference>
<dbReference type="InterPro" id="IPR029062">
    <property type="entry name" value="Class_I_gatase-like"/>
</dbReference>
<comment type="caution">
    <text evidence="4">The sequence shown here is derived from an EMBL/GenBank/DDBJ whole genome shotgun (WGS) entry which is preliminary data.</text>
</comment>